<keyword evidence="4" id="KW-1185">Reference proteome</keyword>
<dbReference type="Proteomes" id="UP000059074">
    <property type="component" value="Unassembled WGS sequence"/>
</dbReference>
<proteinExistence type="predicted"/>
<sequence>MKSAFGKIAFSLIVLSLGTSAYAGGVTLGKDPAADRRAGDDRHFGMHSAADTNRDSAITIEEWAAYKSSSGKRLPEFAAIDTDRNGFISPQEMVQAKNQFSDASDD</sequence>
<dbReference type="InterPro" id="IPR018247">
    <property type="entry name" value="EF_Hand_1_Ca_BS"/>
</dbReference>
<dbReference type="GO" id="GO:0005509">
    <property type="term" value="F:calcium ion binding"/>
    <property type="evidence" value="ECO:0007669"/>
    <property type="project" value="InterPro"/>
</dbReference>
<comment type="caution">
    <text evidence="3">The sequence shown here is derived from an EMBL/GenBank/DDBJ whole genome shotgun (WGS) entry which is preliminary data.</text>
</comment>
<feature type="domain" description="EF-hand" evidence="2">
    <location>
        <begin position="77"/>
        <end position="103"/>
    </location>
</feature>
<feature type="signal peptide" evidence="1">
    <location>
        <begin position="1"/>
        <end position="23"/>
    </location>
</feature>
<dbReference type="AlphaFoldDB" id="A0A109BB64"/>
<organism evidence="3 4">
    <name type="scientific">Hyphomicrobium sulfonivorans</name>
    <dbReference type="NCBI Taxonomy" id="121290"/>
    <lineage>
        <taxon>Bacteria</taxon>
        <taxon>Pseudomonadati</taxon>
        <taxon>Pseudomonadota</taxon>
        <taxon>Alphaproteobacteria</taxon>
        <taxon>Hyphomicrobiales</taxon>
        <taxon>Hyphomicrobiaceae</taxon>
        <taxon>Hyphomicrobium</taxon>
    </lineage>
</organism>
<protein>
    <recommendedName>
        <fullName evidence="2">EF-hand domain-containing protein</fullName>
    </recommendedName>
</protein>
<name>A0A109BB64_HYPSL</name>
<dbReference type="PROSITE" id="PS00018">
    <property type="entry name" value="EF_HAND_1"/>
    <property type="match status" value="1"/>
</dbReference>
<dbReference type="InterPro" id="IPR011992">
    <property type="entry name" value="EF-hand-dom_pair"/>
</dbReference>
<gene>
    <name evidence="3" type="ORF">APY04_2799</name>
</gene>
<dbReference type="Gene3D" id="1.10.238.10">
    <property type="entry name" value="EF-hand"/>
    <property type="match status" value="1"/>
</dbReference>
<dbReference type="PATRIC" id="fig|121290.4.peg.89"/>
<accession>A0A109BB64</accession>
<dbReference type="SUPFAM" id="SSF47473">
    <property type="entry name" value="EF-hand"/>
    <property type="match status" value="1"/>
</dbReference>
<keyword evidence="1" id="KW-0732">Signal</keyword>
<dbReference type="EMBL" id="LMTR01000078">
    <property type="protein sequence ID" value="KWT65561.1"/>
    <property type="molecule type" value="Genomic_DNA"/>
</dbReference>
<evidence type="ECO:0000259" key="2">
    <source>
        <dbReference type="PROSITE" id="PS50222"/>
    </source>
</evidence>
<dbReference type="PROSITE" id="PS50222">
    <property type="entry name" value="EF_HAND_2"/>
    <property type="match status" value="1"/>
</dbReference>
<dbReference type="InterPro" id="IPR002048">
    <property type="entry name" value="EF_hand_dom"/>
</dbReference>
<dbReference type="Pfam" id="PF13202">
    <property type="entry name" value="EF-hand_5"/>
    <property type="match status" value="1"/>
</dbReference>
<reference evidence="3 4" key="1">
    <citation type="submission" date="2015-10" db="EMBL/GenBank/DDBJ databases">
        <title>Transcriptomic analysis of a linuron degrading triple-species bacterial consortium.</title>
        <authorList>
            <person name="Albers P."/>
        </authorList>
    </citation>
    <scope>NUCLEOTIDE SEQUENCE [LARGE SCALE GENOMIC DNA]</scope>
    <source>
        <strain evidence="3 4">WDL6</strain>
    </source>
</reference>
<evidence type="ECO:0000313" key="3">
    <source>
        <dbReference type="EMBL" id="KWT65561.1"/>
    </source>
</evidence>
<dbReference type="RefSeq" id="WP_068463494.1">
    <property type="nucleotide sequence ID" value="NZ_LMTR01000078.1"/>
</dbReference>
<evidence type="ECO:0000256" key="1">
    <source>
        <dbReference type="SAM" id="SignalP"/>
    </source>
</evidence>
<dbReference type="OrthoDB" id="8404005at2"/>
<evidence type="ECO:0000313" key="4">
    <source>
        <dbReference type="Proteomes" id="UP000059074"/>
    </source>
</evidence>
<feature type="chain" id="PRO_5007132511" description="EF-hand domain-containing protein" evidence="1">
    <location>
        <begin position="24"/>
        <end position="106"/>
    </location>
</feature>